<reference evidence="1 2" key="1">
    <citation type="submission" date="2018-01" db="EMBL/GenBank/DDBJ databases">
        <title>Genome sequence of a Cantenovulum-like bacteria.</title>
        <authorList>
            <person name="Tan W.R."/>
            <person name="Lau N.-S."/>
            <person name="Go F."/>
            <person name="Amirul A.-A.A."/>
        </authorList>
    </citation>
    <scope>NUCLEOTIDE SEQUENCE [LARGE SCALE GENOMIC DNA]</scope>
    <source>
        <strain evidence="1 2">CCB-QB4</strain>
    </source>
</reference>
<organism evidence="1 2">
    <name type="scientific">Saccharobesus litoralis</name>
    <dbReference type="NCBI Taxonomy" id="2172099"/>
    <lineage>
        <taxon>Bacteria</taxon>
        <taxon>Pseudomonadati</taxon>
        <taxon>Pseudomonadota</taxon>
        <taxon>Gammaproteobacteria</taxon>
        <taxon>Alteromonadales</taxon>
        <taxon>Alteromonadaceae</taxon>
        <taxon>Saccharobesus</taxon>
    </lineage>
</organism>
<accession>A0A2S0VN73</accession>
<gene>
    <name evidence="1" type="ORF">C2869_04070</name>
</gene>
<name>A0A2S0VN73_9ALTE</name>
<dbReference type="RefSeq" id="WP_108601738.1">
    <property type="nucleotide sequence ID" value="NZ_CP026604.1"/>
</dbReference>
<protein>
    <submittedName>
        <fullName evidence="1">Uncharacterized protein</fullName>
    </submittedName>
</protein>
<evidence type="ECO:0000313" key="1">
    <source>
        <dbReference type="EMBL" id="AWB65663.1"/>
    </source>
</evidence>
<dbReference type="EMBL" id="CP026604">
    <property type="protein sequence ID" value="AWB65663.1"/>
    <property type="molecule type" value="Genomic_DNA"/>
</dbReference>
<keyword evidence="2" id="KW-1185">Reference proteome</keyword>
<dbReference type="Proteomes" id="UP000244441">
    <property type="component" value="Chromosome"/>
</dbReference>
<evidence type="ECO:0000313" key="2">
    <source>
        <dbReference type="Proteomes" id="UP000244441"/>
    </source>
</evidence>
<dbReference type="AlphaFoldDB" id="A0A2S0VN73"/>
<dbReference type="KEGG" id="cate:C2869_04070"/>
<sequence>MAIGANGAIKHWQFDASRFFDVSANYQKALNHLADTIAISTQANPLYFIHMGPPEFFYRVVEKVVQAGKTESLNHVYIISHSGYNDTHLRRGDPKYDKNPVADNQKHHTLQQAIALSGNRLKYKRIRDQNGEWDPNLLWNSKHNWQVWQWMKSHEDQTIGWIYERMKRHPDNVADCSDAGMLYYLFTGDEYGSPEKFKQFLGKGVMAKG</sequence>
<dbReference type="OrthoDB" id="6382233at2"/>
<proteinExistence type="predicted"/>